<comment type="caution">
    <text evidence="1">The sequence shown here is derived from an EMBL/GenBank/DDBJ whole genome shotgun (WGS) entry which is preliminary data.</text>
</comment>
<reference evidence="1 2" key="1">
    <citation type="submission" date="2011-08" db="EMBL/GenBank/DDBJ databases">
        <authorList>
            <person name="Lin Y."/>
            <person name="Hao X."/>
            <person name="Johnstone L."/>
            <person name="Miller S.J."/>
            <person name="Wei G."/>
            <person name="Rensing C."/>
        </authorList>
    </citation>
    <scope>NUCLEOTIDE SEQUENCE [LARGE SCALE GENOMIC DNA]</scope>
    <source>
        <strain evidence="1 2">K42</strain>
    </source>
</reference>
<dbReference type="AlphaFoldDB" id="G2GFE2"/>
<dbReference type="Proteomes" id="UP000004217">
    <property type="component" value="Unassembled WGS sequence"/>
</dbReference>
<keyword evidence="2" id="KW-1185">Reference proteome</keyword>
<sequence length="38" mass="3838">MGADGFPALPLAGVALLPDPAQRYDLSLPGVTGTSRGR</sequence>
<dbReference type="PATRIC" id="fig|700597.3.peg.4150"/>
<evidence type="ECO:0000313" key="2">
    <source>
        <dbReference type="Proteomes" id="UP000004217"/>
    </source>
</evidence>
<dbReference type="EMBL" id="AGBF01000079">
    <property type="protein sequence ID" value="EGX57757.1"/>
    <property type="molecule type" value="Genomic_DNA"/>
</dbReference>
<accession>G2GFE2</accession>
<protein>
    <submittedName>
        <fullName evidence="1">Uncharacterized protein</fullName>
    </submittedName>
</protein>
<organism evidence="1 2">
    <name type="scientific">Streptomyces zinciresistens K42</name>
    <dbReference type="NCBI Taxonomy" id="700597"/>
    <lineage>
        <taxon>Bacteria</taxon>
        <taxon>Bacillati</taxon>
        <taxon>Actinomycetota</taxon>
        <taxon>Actinomycetes</taxon>
        <taxon>Kitasatosporales</taxon>
        <taxon>Streptomycetaceae</taxon>
        <taxon>Streptomyces</taxon>
    </lineage>
</organism>
<proteinExistence type="predicted"/>
<gene>
    <name evidence="1" type="ORF">SZN_21131</name>
</gene>
<evidence type="ECO:0000313" key="1">
    <source>
        <dbReference type="EMBL" id="EGX57757.1"/>
    </source>
</evidence>
<name>G2GFE2_9ACTN</name>